<protein>
    <recommendedName>
        <fullName evidence="3">Aspartyl protease</fullName>
    </recommendedName>
</protein>
<evidence type="ECO:0000313" key="2">
    <source>
        <dbReference type="Proteomes" id="UP000199687"/>
    </source>
</evidence>
<evidence type="ECO:0000313" key="1">
    <source>
        <dbReference type="EMBL" id="SES05026.1"/>
    </source>
</evidence>
<name>A0A1H9U6C5_9BACI</name>
<gene>
    <name evidence="1" type="ORF">SAMN04487944_11648</name>
</gene>
<accession>A0A1H9U6C5</accession>
<reference evidence="1 2" key="1">
    <citation type="submission" date="2016-10" db="EMBL/GenBank/DDBJ databases">
        <authorList>
            <person name="de Groot N.N."/>
        </authorList>
    </citation>
    <scope>NUCLEOTIDE SEQUENCE [LARGE SCALE GENOMIC DNA]</scope>
    <source>
        <strain evidence="1 2">CGMCC 1.7727</strain>
    </source>
</reference>
<proteinExistence type="predicted"/>
<keyword evidence="2" id="KW-1185">Reference proteome</keyword>
<dbReference type="AlphaFoldDB" id="A0A1H9U6C5"/>
<organism evidence="1 2">
    <name type="scientific">Gracilibacillus ureilyticus</name>
    <dbReference type="NCBI Taxonomy" id="531814"/>
    <lineage>
        <taxon>Bacteria</taxon>
        <taxon>Bacillati</taxon>
        <taxon>Bacillota</taxon>
        <taxon>Bacilli</taxon>
        <taxon>Bacillales</taxon>
        <taxon>Bacillaceae</taxon>
        <taxon>Gracilibacillus</taxon>
    </lineage>
</organism>
<dbReference type="EMBL" id="FOGL01000016">
    <property type="protein sequence ID" value="SES05026.1"/>
    <property type="molecule type" value="Genomic_DNA"/>
</dbReference>
<dbReference type="Proteomes" id="UP000199687">
    <property type="component" value="Unassembled WGS sequence"/>
</dbReference>
<dbReference type="STRING" id="531814.SAMN04487944_11648"/>
<evidence type="ECO:0008006" key="3">
    <source>
        <dbReference type="Google" id="ProtNLM"/>
    </source>
</evidence>
<sequence length="39" mass="4305">MKIKYKYGLLLADITLTFNGKNKVIENMVIDTGAAKMSA</sequence>